<proteinExistence type="predicted"/>
<reference evidence="2" key="2">
    <citation type="journal article" date="2021" name="Syst. Appl. Microbiol.">
        <title>Roseomonas hellenica sp. nov., isolated from roots of wild-growing Alkanna tinctoria.</title>
        <authorList>
            <person name="Rat A."/>
            <person name="Naranjo H.D."/>
            <person name="Lebbe L."/>
            <person name="Cnockaert M."/>
            <person name="Krigas N."/>
            <person name="Grigoriadou K."/>
            <person name="Maloupa E."/>
            <person name="Willems A."/>
        </authorList>
    </citation>
    <scope>NUCLEOTIDE SEQUENCE</scope>
    <source>
        <strain evidence="2">LMG 31231</strain>
    </source>
</reference>
<name>A0A9X9X1H0_9PROT</name>
<evidence type="ECO:0000313" key="3">
    <source>
        <dbReference type="Proteomes" id="UP001138751"/>
    </source>
</evidence>
<keyword evidence="1" id="KW-0472">Membrane</keyword>
<organism evidence="2 3">
    <name type="scientific">Neoroseomonas soli</name>
    <dbReference type="NCBI Taxonomy" id="1081025"/>
    <lineage>
        <taxon>Bacteria</taxon>
        <taxon>Pseudomonadati</taxon>
        <taxon>Pseudomonadota</taxon>
        <taxon>Alphaproteobacteria</taxon>
        <taxon>Acetobacterales</taxon>
        <taxon>Acetobacteraceae</taxon>
        <taxon>Neoroseomonas</taxon>
    </lineage>
</organism>
<dbReference type="RefSeq" id="WP_211863661.1">
    <property type="nucleotide sequence ID" value="NZ_JAAEDM010000064.1"/>
</dbReference>
<feature type="transmembrane region" description="Helical" evidence="1">
    <location>
        <begin position="14"/>
        <end position="35"/>
    </location>
</feature>
<keyword evidence="1" id="KW-1133">Transmembrane helix</keyword>
<keyword evidence="1" id="KW-0812">Transmembrane</keyword>
<feature type="transmembrane region" description="Helical" evidence="1">
    <location>
        <begin position="182"/>
        <end position="208"/>
    </location>
</feature>
<accession>A0A9X9X1H0</accession>
<reference evidence="2" key="1">
    <citation type="submission" date="2020-01" db="EMBL/GenBank/DDBJ databases">
        <authorList>
            <person name="Rat A."/>
        </authorList>
    </citation>
    <scope>NUCLEOTIDE SEQUENCE</scope>
    <source>
        <strain evidence="2">LMG 31231</strain>
    </source>
</reference>
<gene>
    <name evidence="2" type="ORF">GXW76_18890</name>
</gene>
<evidence type="ECO:0000313" key="2">
    <source>
        <dbReference type="EMBL" id="MBR0673249.1"/>
    </source>
</evidence>
<dbReference type="Proteomes" id="UP001138751">
    <property type="component" value="Unassembled WGS sequence"/>
</dbReference>
<feature type="transmembrane region" description="Helical" evidence="1">
    <location>
        <begin position="85"/>
        <end position="108"/>
    </location>
</feature>
<feature type="transmembrane region" description="Helical" evidence="1">
    <location>
        <begin position="154"/>
        <end position="175"/>
    </location>
</feature>
<protein>
    <submittedName>
        <fullName evidence="2">Uncharacterized protein</fullName>
    </submittedName>
</protein>
<dbReference type="AlphaFoldDB" id="A0A9X9X1H0"/>
<feature type="transmembrane region" description="Helical" evidence="1">
    <location>
        <begin position="115"/>
        <end position="134"/>
    </location>
</feature>
<dbReference type="EMBL" id="JAAEDM010000064">
    <property type="protein sequence ID" value="MBR0673249.1"/>
    <property type="molecule type" value="Genomic_DNA"/>
</dbReference>
<comment type="caution">
    <text evidence="2">The sequence shown here is derived from an EMBL/GenBank/DDBJ whole genome shotgun (WGS) entry which is preliminary data.</text>
</comment>
<keyword evidence="3" id="KW-1185">Reference proteome</keyword>
<sequence>MADWTPPAGNGPRWIAACVVGLAVGLPLATLWNVVLLPQAMPEAGRLGMLVMLLRALAGAIAGGCLGLAQAVALMRTYPGFPAPLWIGATAAAGYAAALVTILVYGVLTSWAAGMTIATFVVIAALVTSVVSGLTYGLAQGRVLGRVVAAQGTWAWLVMLGSMLGALLGSARWLLGVTATDATSLVTGGIIGGALEGLALGLVTAGAFRVMPPRRAPRSQP</sequence>
<feature type="transmembrane region" description="Helical" evidence="1">
    <location>
        <begin position="47"/>
        <end position="73"/>
    </location>
</feature>
<evidence type="ECO:0000256" key="1">
    <source>
        <dbReference type="SAM" id="Phobius"/>
    </source>
</evidence>